<dbReference type="PANTHER" id="PTHR11472">
    <property type="entry name" value="DNA REPAIR DEAD HELICASE RAD3/XP-D SUBFAMILY MEMBER"/>
    <property type="match status" value="1"/>
</dbReference>
<dbReference type="InterPro" id="IPR006555">
    <property type="entry name" value="ATP-dep_Helicase_C"/>
</dbReference>
<dbReference type="Proteomes" id="UP000018458">
    <property type="component" value="Unassembled WGS sequence"/>
</dbReference>
<keyword evidence="16" id="KW-1185">Reference proteome</keyword>
<evidence type="ECO:0000256" key="10">
    <source>
        <dbReference type="ARBA" id="ARBA00023235"/>
    </source>
</evidence>
<evidence type="ECO:0000256" key="9">
    <source>
        <dbReference type="ARBA" id="ARBA00023125"/>
    </source>
</evidence>
<dbReference type="STRING" id="762983.HMPREF9444_00163"/>
<dbReference type="AlphaFoldDB" id="E8LHJ0"/>
<dbReference type="EC" id="5.6.2.3" evidence="12"/>
<evidence type="ECO:0000256" key="5">
    <source>
        <dbReference type="ARBA" id="ARBA00022806"/>
    </source>
</evidence>
<keyword evidence="4" id="KW-0378">Hydrolase</keyword>
<dbReference type="InterPro" id="IPR014013">
    <property type="entry name" value="Helic_SF1/SF2_ATP-bd_DinG/Rad3"/>
</dbReference>
<keyword evidence="6" id="KW-0067">ATP-binding</keyword>
<dbReference type="GO" id="GO:0005524">
    <property type="term" value="F:ATP binding"/>
    <property type="evidence" value="ECO:0007669"/>
    <property type="project" value="UniProtKB-KW"/>
</dbReference>
<dbReference type="Pfam" id="PF13307">
    <property type="entry name" value="Helicase_C_2"/>
    <property type="match status" value="1"/>
</dbReference>
<keyword evidence="5" id="KW-0347">Helicase</keyword>
<evidence type="ECO:0000256" key="8">
    <source>
        <dbReference type="ARBA" id="ARBA00023014"/>
    </source>
</evidence>
<evidence type="ECO:0000256" key="7">
    <source>
        <dbReference type="ARBA" id="ARBA00023004"/>
    </source>
</evidence>
<organism evidence="15 16">
    <name type="scientific">Succinatimonas hippei (strain DSM 22608 / JCM 16073 / KCTC 15190 / YIT 12066)</name>
    <dbReference type="NCBI Taxonomy" id="762983"/>
    <lineage>
        <taxon>Bacteria</taxon>
        <taxon>Pseudomonadati</taxon>
        <taxon>Pseudomonadota</taxon>
        <taxon>Gammaproteobacteria</taxon>
        <taxon>Aeromonadales</taxon>
        <taxon>Succinivibrionaceae</taxon>
        <taxon>Succinatimonas</taxon>
    </lineage>
</organism>
<dbReference type="Pfam" id="PF00270">
    <property type="entry name" value="DEAD"/>
    <property type="match status" value="1"/>
</dbReference>
<dbReference type="SMART" id="SM00487">
    <property type="entry name" value="DEXDc"/>
    <property type="match status" value="1"/>
</dbReference>
<proteinExistence type="inferred from homology"/>
<evidence type="ECO:0000256" key="1">
    <source>
        <dbReference type="ARBA" id="ARBA00001966"/>
    </source>
</evidence>
<dbReference type="eggNOG" id="COG1199">
    <property type="taxonomic scope" value="Bacteria"/>
</dbReference>
<dbReference type="EMBL" id="AEVO01000007">
    <property type="protein sequence ID" value="EFY08009.1"/>
    <property type="molecule type" value="Genomic_DNA"/>
</dbReference>
<evidence type="ECO:0000313" key="15">
    <source>
        <dbReference type="EMBL" id="EFY08009.1"/>
    </source>
</evidence>
<dbReference type="InterPro" id="IPR010614">
    <property type="entry name" value="RAD3-like_helicase_DEAD"/>
</dbReference>
<evidence type="ECO:0000256" key="13">
    <source>
        <dbReference type="ARBA" id="ARBA00048954"/>
    </source>
</evidence>
<comment type="caution">
    <text evidence="15">The sequence shown here is derived from an EMBL/GenBank/DDBJ whole genome shotgun (WGS) entry which is preliminary data.</text>
</comment>
<dbReference type="InterPro" id="IPR027417">
    <property type="entry name" value="P-loop_NTPase"/>
</dbReference>
<dbReference type="PANTHER" id="PTHR11472:SF34">
    <property type="entry name" value="REGULATOR OF TELOMERE ELONGATION HELICASE 1"/>
    <property type="match status" value="1"/>
</dbReference>
<comment type="similarity">
    <text evidence="11">Belongs to the helicase family. DinG subfamily.</text>
</comment>
<dbReference type="GO" id="GO:0046872">
    <property type="term" value="F:metal ion binding"/>
    <property type="evidence" value="ECO:0007669"/>
    <property type="project" value="UniProtKB-KW"/>
</dbReference>
<dbReference type="RefSeq" id="WP_009142390.1">
    <property type="nucleotide sequence ID" value="NZ_GL830945.1"/>
</dbReference>
<feature type="domain" description="Helicase ATP-binding" evidence="14">
    <location>
        <begin position="33"/>
        <end position="321"/>
    </location>
</feature>
<evidence type="ECO:0000256" key="12">
    <source>
        <dbReference type="ARBA" id="ARBA00044969"/>
    </source>
</evidence>
<keyword evidence="7" id="KW-0408">Iron</keyword>
<gene>
    <name evidence="15" type="ORF">HMPREF9444_00163</name>
</gene>
<evidence type="ECO:0000256" key="4">
    <source>
        <dbReference type="ARBA" id="ARBA00022801"/>
    </source>
</evidence>
<dbReference type="HOGENOM" id="CLU_012117_2_0_6"/>
<dbReference type="GO" id="GO:0003677">
    <property type="term" value="F:DNA binding"/>
    <property type="evidence" value="ECO:0007669"/>
    <property type="project" value="UniProtKB-KW"/>
</dbReference>
<comment type="cofactor">
    <cofactor evidence="1">
        <name>[4Fe-4S] cluster</name>
        <dbReference type="ChEBI" id="CHEBI:49883"/>
    </cofactor>
</comment>
<keyword evidence="8" id="KW-0411">Iron-sulfur</keyword>
<keyword evidence="9" id="KW-0238">DNA-binding</keyword>
<evidence type="ECO:0000313" key="16">
    <source>
        <dbReference type="Proteomes" id="UP000018458"/>
    </source>
</evidence>
<dbReference type="SUPFAM" id="SSF52540">
    <property type="entry name" value="P-loop containing nucleoside triphosphate hydrolases"/>
    <property type="match status" value="1"/>
</dbReference>
<dbReference type="GO" id="GO:0006281">
    <property type="term" value="P:DNA repair"/>
    <property type="evidence" value="ECO:0007669"/>
    <property type="project" value="TreeGrafter"/>
</dbReference>
<dbReference type="InterPro" id="IPR011545">
    <property type="entry name" value="DEAD/DEAH_box_helicase_dom"/>
</dbReference>
<keyword evidence="3" id="KW-0547">Nucleotide-binding</keyword>
<dbReference type="GO" id="GO:0051536">
    <property type="term" value="F:iron-sulfur cluster binding"/>
    <property type="evidence" value="ECO:0007669"/>
    <property type="project" value="UniProtKB-KW"/>
</dbReference>
<name>E8LHJ0_SUCHY</name>
<evidence type="ECO:0000259" key="14">
    <source>
        <dbReference type="PROSITE" id="PS51193"/>
    </source>
</evidence>
<dbReference type="InterPro" id="IPR014001">
    <property type="entry name" value="Helicase_ATP-bd"/>
</dbReference>
<dbReference type="OrthoDB" id="9805194at2"/>
<dbReference type="GO" id="GO:0043139">
    <property type="term" value="F:5'-3' DNA helicase activity"/>
    <property type="evidence" value="ECO:0007669"/>
    <property type="project" value="UniProtKB-EC"/>
</dbReference>
<evidence type="ECO:0000256" key="3">
    <source>
        <dbReference type="ARBA" id="ARBA00022741"/>
    </source>
</evidence>
<evidence type="ECO:0000256" key="11">
    <source>
        <dbReference type="ARBA" id="ARBA00038058"/>
    </source>
</evidence>
<dbReference type="GO" id="GO:0016818">
    <property type="term" value="F:hydrolase activity, acting on acid anhydrides, in phosphorus-containing anhydrides"/>
    <property type="evidence" value="ECO:0007669"/>
    <property type="project" value="InterPro"/>
</dbReference>
<keyword evidence="2" id="KW-0479">Metal-binding</keyword>
<evidence type="ECO:0000256" key="2">
    <source>
        <dbReference type="ARBA" id="ARBA00022723"/>
    </source>
</evidence>
<dbReference type="InterPro" id="IPR045028">
    <property type="entry name" value="DinG/Rad3-like"/>
</dbReference>
<dbReference type="Gene3D" id="3.40.50.300">
    <property type="entry name" value="P-loop containing nucleotide triphosphate hydrolases"/>
    <property type="match status" value="2"/>
</dbReference>
<sequence length="693" mass="77884">MQKYETAVEFLEDDDFETQSLPDLSEVFDAGGLLSVKLKNYFPREGQKEMAKAVQDAFARGKILISEAGTGTGKTYAYLIPALLARKKVVISTGTKALQDQLIKYDVPKLLSLLKLKTPYTVLKGFNNYLCRKKLDDIRYGNVLAPKTLNYVKAIESDAIINKDNDNADFAEINSKLPLKITELLTCSRAQCAGKDCPYYPDECFALMARRRSQKSQVVIINHSLFFASREIDKNPNKSMHLLPDFDALVFDEAHAIPDACRSFYSCSVSHRGFMQFTEDFLAVLRDIDFEGIEAFNTLFVKLNTASRELLDMLRPYKGTNDIRLLKYLNFTADAEYSELKVNPLFRNKMGEIYLALKDIAKLIKNNAESNPDRFEKLTETVNEMMDTVVSVMTFDRNKDGTKKDSNYVAFSECSEKNYILTISPLEVGGALKKEFSTLLEKGTGIVMTSATVSVNNDFTKFIYDAGCADLAPETLIVPSIFDYAKNSRLFVSEYFPDSNDDARIVKIINMLLPAIEEVRGGVFFLTTSYKALKEADSILREKLKDKRQVLCQASGKSNFAMMDEFKKDGNAVLIGTSSFWEGVDVPGKALSLVIIDKLPFAPPNDPIYQARAEKCRSKGIEPFVNISLPEAVITLRQGVGRLIRQENDTGAMVICDPRLIARNYGRLFLSSLPPMRRCKDISDLMSFLKAQN</sequence>
<comment type="catalytic activity">
    <reaction evidence="13">
        <text>ATP + H2O = ADP + phosphate + H(+)</text>
        <dbReference type="Rhea" id="RHEA:13065"/>
        <dbReference type="ChEBI" id="CHEBI:15377"/>
        <dbReference type="ChEBI" id="CHEBI:15378"/>
        <dbReference type="ChEBI" id="CHEBI:30616"/>
        <dbReference type="ChEBI" id="CHEBI:43474"/>
        <dbReference type="ChEBI" id="CHEBI:456216"/>
        <dbReference type="EC" id="5.6.2.3"/>
    </reaction>
</comment>
<dbReference type="PROSITE" id="PS51193">
    <property type="entry name" value="HELICASE_ATP_BIND_2"/>
    <property type="match status" value="1"/>
</dbReference>
<accession>E8LHJ0</accession>
<protein>
    <recommendedName>
        <fullName evidence="12">DNA 5'-3' helicase</fullName>
        <ecNumber evidence="12">5.6.2.3</ecNumber>
    </recommendedName>
</protein>
<reference evidence="15 16" key="1">
    <citation type="submission" date="2011-01" db="EMBL/GenBank/DDBJ databases">
        <authorList>
            <person name="Weinstock G."/>
            <person name="Sodergren E."/>
            <person name="Clifton S."/>
            <person name="Fulton L."/>
            <person name="Fulton B."/>
            <person name="Courtney L."/>
            <person name="Fronick C."/>
            <person name="Harrison M."/>
            <person name="Strong C."/>
            <person name="Farmer C."/>
            <person name="Delahaunty K."/>
            <person name="Markovic C."/>
            <person name="Hall O."/>
            <person name="Minx P."/>
            <person name="Tomlinson C."/>
            <person name="Mitreva M."/>
            <person name="Hou S."/>
            <person name="Chen J."/>
            <person name="Wollam A."/>
            <person name="Pepin K.H."/>
            <person name="Johnson M."/>
            <person name="Bhonagiri V."/>
            <person name="Zhang X."/>
            <person name="Suruliraj S."/>
            <person name="Warren W."/>
            <person name="Chinwalla A."/>
            <person name="Mardis E.R."/>
            <person name="Wilson R.K."/>
        </authorList>
    </citation>
    <scope>NUCLEOTIDE SEQUENCE [LARGE SCALE GENOMIC DNA]</scope>
    <source>
        <strain evidence="16">DSM 22608 / JCM 16073 / KCTC 15190 / YIT 12066</strain>
    </source>
</reference>
<evidence type="ECO:0000256" key="6">
    <source>
        <dbReference type="ARBA" id="ARBA00022840"/>
    </source>
</evidence>
<dbReference type="SMART" id="SM00491">
    <property type="entry name" value="HELICc2"/>
    <property type="match status" value="1"/>
</dbReference>
<dbReference type="Pfam" id="PF06733">
    <property type="entry name" value="DEAD_2"/>
    <property type="match status" value="1"/>
</dbReference>
<keyword evidence="10" id="KW-0413">Isomerase</keyword>